<feature type="compositionally biased region" description="Basic and acidic residues" evidence="1">
    <location>
        <begin position="613"/>
        <end position="624"/>
    </location>
</feature>
<reference evidence="2 3" key="1">
    <citation type="submission" date="2021-08" db="EMBL/GenBank/DDBJ databases">
        <title>Draft Genome Sequence of Phanerochaete sordida strain YK-624.</title>
        <authorList>
            <person name="Mori T."/>
            <person name="Dohra H."/>
            <person name="Suzuki T."/>
            <person name="Kawagishi H."/>
            <person name="Hirai H."/>
        </authorList>
    </citation>
    <scope>NUCLEOTIDE SEQUENCE [LARGE SCALE GENOMIC DNA]</scope>
    <source>
        <strain evidence="2 3">YK-624</strain>
    </source>
</reference>
<feature type="compositionally biased region" description="Low complexity" evidence="1">
    <location>
        <begin position="244"/>
        <end position="255"/>
    </location>
</feature>
<feature type="compositionally biased region" description="Polar residues" evidence="1">
    <location>
        <begin position="42"/>
        <end position="63"/>
    </location>
</feature>
<feature type="compositionally biased region" description="Low complexity" evidence="1">
    <location>
        <begin position="411"/>
        <end position="427"/>
    </location>
</feature>
<feature type="compositionally biased region" description="Basic and acidic residues" evidence="1">
    <location>
        <begin position="69"/>
        <end position="85"/>
    </location>
</feature>
<dbReference type="Proteomes" id="UP000703269">
    <property type="component" value="Unassembled WGS sequence"/>
</dbReference>
<name>A0A9P3GJR5_9APHY</name>
<keyword evidence="3" id="KW-1185">Reference proteome</keyword>
<gene>
    <name evidence="2" type="ORF">PsYK624_124550</name>
</gene>
<feature type="region of interest" description="Disordered" evidence="1">
    <location>
        <begin position="138"/>
        <end position="200"/>
    </location>
</feature>
<feature type="region of interest" description="Disordered" evidence="1">
    <location>
        <begin position="409"/>
        <end position="428"/>
    </location>
</feature>
<organism evidence="2 3">
    <name type="scientific">Phanerochaete sordida</name>
    <dbReference type="NCBI Taxonomy" id="48140"/>
    <lineage>
        <taxon>Eukaryota</taxon>
        <taxon>Fungi</taxon>
        <taxon>Dikarya</taxon>
        <taxon>Basidiomycota</taxon>
        <taxon>Agaricomycotina</taxon>
        <taxon>Agaricomycetes</taxon>
        <taxon>Polyporales</taxon>
        <taxon>Phanerochaetaceae</taxon>
        <taxon>Phanerochaete</taxon>
    </lineage>
</organism>
<feature type="compositionally biased region" description="Pro residues" evidence="1">
    <location>
        <begin position="596"/>
        <end position="612"/>
    </location>
</feature>
<feature type="compositionally biased region" description="Basic and acidic residues" evidence="1">
    <location>
        <begin position="293"/>
        <end position="309"/>
    </location>
</feature>
<evidence type="ECO:0000313" key="3">
    <source>
        <dbReference type="Proteomes" id="UP000703269"/>
    </source>
</evidence>
<accession>A0A9P3GJR5</accession>
<feature type="region of interest" description="Disordered" evidence="1">
    <location>
        <begin position="1148"/>
        <end position="1192"/>
    </location>
</feature>
<feature type="region of interest" description="Disordered" evidence="1">
    <location>
        <begin position="867"/>
        <end position="907"/>
    </location>
</feature>
<feature type="compositionally biased region" description="Polar residues" evidence="1">
    <location>
        <begin position="756"/>
        <end position="788"/>
    </location>
</feature>
<feature type="compositionally biased region" description="Pro residues" evidence="1">
    <location>
        <begin position="665"/>
        <end position="674"/>
    </location>
</feature>
<feature type="region of interest" description="Disordered" evidence="1">
    <location>
        <begin position="337"/>
        <end position="369"/>
    </location>
</feature>
<dbReference type="OrthoDB" id="40334at2759"/>
<evidence type="ECO:0000256" key="1">
    <source>
        <dbReference type="SAM" id="MobiDB-lite"/>
    </source>
</evidence>
<feature type="region of interest" description="Disordered" evidence="1">
    <location>
        <begin position="1244"/>
        <end position="1289"/>
    </location>
</feature>
<proteinExistence type="predicted"/>
<feature type="region of interest" description="Disordered" evidence="1">
    <location>
        <begin position="229"/>
        <end position="324"/>
    </location>
</feature>
<dbReference type="CDD" id="cd02970">
    <property type="entry name" value="PRX_like2"/>
    <property type="match status" value="1"/>
</dbReference>
<dbReference type="PANTHER" id="PTHR28630:SF3">
    <property type="entry name" value="PEROXIREDOXIN-LIKE 2C"/>
    <property type="match status" value="1"/>
</dbReference>
<dbReference type="InterPro" id="IPR032801">
    <property type="entry name" value="PXL2A/B/C"/>
</dbReference>
<dbReference type="Pfam" id="PF13911">
    <property type="entry name" value="AhpC-TSA_2"/>
    <property type="match status" value="1"/>
</dbReference>
<feature type="compositionally biased region" description="Basic residues" evidence="1">
    <location>
        <begin position="105"/>
        <end position="114"/>
    </location>
</feature>
<feature type="region of interest" description="Disordered" evidence="1">
    <location>
        <begin position="1"/>
        <end position="118"/>
    </location>
</feature>
<feature type="compositionally biased region" description="Basic and acidic residues" evidence="1">
    <location>
        <begin position="1161"/>
        <end position="1180"/>
    </location>
</feature>
<protein>
    <submittedName>
        <fullName evidence="2">AhpC/TSA antioxidant enzyme-domain-containing protein</fullName>
    </submittedName>
</protein>
<feature type="compositionally biased region" description="Polar residues" evidence="1">
    <location>
        <begin position="265"/>
        <end position="274"/>
    </location>
</feature>
<dbReference type="EMBL" id="BPQB01000057">
    <property type="protein sequence ID" value="GJE96261.1"/>
    <property type="molecule type" value="Genomic_DNA"/>
</dbReference>
<dbReference type="Gene3D" id="3.40.30.10">
    <property type="entry name" value="Glutaredoxin"/>
    <property type="match status" value="1"/>
</dbReference>
<dbReference type="InterPro" id="IPR036249">
    <property type="entry name" value="Thioredoxin-like_sf"/>
</dbReference>
<sequence length="1314" mass="144060">MSPPTTRIKRKPPPSFPYSPRYPPPDPADPFVPLAVLRSRAHSSSTALDSPELQSTRPSTADSRGSHLLVHDTPDVRASRIDSEPQRPWYGLAKGYLSEAAKPLRPPRSRKRPAGARDVSAYFSDADVVHERRLTLQAQNTPRNAAEPLTTPKTKRASVVRRDSYHYRRRSQSVHALSTGKPGAEPPLPPPRGNASAGAQYAYDVRQSHGYVFGEVDRLEFLEYEDMPQSVREQGGEPTHGRSRSSTGTSSGASRNPTPPMTPDDTISSVSMTSPPAGRDVSWSPPMLLEDLPPQRDSKPLPVPSEDHSTVTVHHSNRNTLVGDTPVNEYSILMPPKQAMREPTTPPSTDEEALGPLASTVSRLPGRSVESDTEVTVVDSLRRRSRTTSLSEMRRRLRRQPVVTTSIRAKGISSPSPISPSDDGLPSQKRMDKTLSAIIDTSSVSTTSTPIELKIVEPPPEPPAMPKPKKSLSHVDLGLKPLPNMSLAPTIAPSANTSIASVTNYGALTLTRPRDDLVRPQSVPVPALPERMPDPRRTQTGMPHLIQQPIMSRRSVVVPSARQEYESDEEDTAVHSMYTDFARAMNPVTPLLPSPLIDPPPRASSPIPIPKPSRPDMHRLDSHHSATLRVSPPQRTESPPPRMAAPVPKTAVRQEVPACYRKPEPLPLSPPPRAKSPIATHFTASPTAIEDERGLDASVPARTRSPVPAQSLSRAKGVQDVRKMEDDERASQRSSQRSRSRSVDDGGYLPVAQLHPTMSRQTTTHSRASTRPGTSRGLSTTSVKTQLGTGARCDDSDSDDAQETVRVPPRGQSLQNGQGVPGALSAVPARIRGPEPARALRGLTKPMKDLDSPLPPPPKEFLVRAAAAERSPTPPPRALTSPEPRSPPAAFKEPARRQRIGSAPAALPDADAFVHGRACSPARSNTSRGLGQGLEGAFAEREGPLPEFDEDRLPSREQLARAAELVVVAQTGVRVPFGGLFAERKTVVVFIRHFWCPLCQDYMYSISRNIDPDALRRANLDLVVIGNGSPAMIRAYKQIFRMPFQLFTDPSHKVYHTLGMTLRTTDPGPEERRGRYVRHGLVGGIAMVVRNALRVGMPVWEKGGDHGQLGGEFVLGPGLTCAYAHRMKNTRSHAPILDVIAAAGVQMYAPRPPRASEDDDNWRGRREPERKSSRKPTRDCDDPEYCGTDEGGYEAKRVDDRRKRSTANSRRHVREVVEELDSTEDEREREHLEARRKAVIARARAKELKKGPRSYRVANPDRPHGAPRGNSTDKYSDAPWRPSAQAPQIGALQHDEEGYMIMHEALSYSFGNTG</sequence>
<feature type="compositionally biased region" description="Basic and acidic residues" evidence="1">
    <location>
        <begin position="717"/>
        <end position="731"/>
    </location>
</feature>
<dbReference type="SUPFAM" id="SSF52833">
    <property type="entry name" value="Thioredoxin-like"/>
    <property type="match status" value="1"/>
</dbReference>
<comment type="caution">
    <text evidence="2">The sequence shown here is derived from an EMBL/GenBank/DDBJ whole genome shotgun (WGS) entry which is preliminary data.</text>
</comment>
<feature type="compositionally biased region" description="Pro residues" evidence="1">
    <location>
        <begin position="13"/>
        <end position="30"/>
    </location>
</feature>
<feature type="compositionally biased region" description="Polar residues" evidence="1">
    <location>
        <begin position="310"/>
        <end position="322"/>
    </location>
</feature>
<dbReference type="PANTHER" id="PTHR28630">
    <property type="match status" value="1"/>
</dbReference>
<feature type="region of interest" description="Disordered" evidence="1">
    <location>
        <begin position="596"/>
        <end position="821"/>
    </location>
</feature>
<evidence type="ECO:0000313" key="2">
    <source>
        <dbReference type="EMBL" id="GJE96261.1"/>
    </source>
</evidence>